<dbReference type="InterPro" id="IPR006440">
    <property type="entry name" value="Doc"/>
</dbReference>
<comment type="caution">
    <text evidence="2">The sequence shown here is derived from an EMBL/GenBank/DDBJ whole genome shotgun (WGS) entry which is preliminary data.</text>
</comment>
<evidence type="ECO:0000259" key="1">
    <source>
        <dbReference type="PROSITE" id="PS51459"/>
    </source>
</evidence>
<evidence type="ECO:0000313" key="3">
    <source>
        <dbReference type="Proteomes" id="UP000034160"/>
    </source>
</evidence>
<dbReference type="GO" id="GO:0016301">
    <property type="term" value="F:kinase activity"/>
    <property type="evidence" value="ECO:0007669"/>
    <property type="project" value="InterPro"/>
</dbReference>
<dbReference type="InterPro" id="IPR053737">
    <property type="entry name" value="Type_II_TA_Toxin"/>
</dbReference>
<dbReference type="PIRSF" id="PIRSF018297">
    <property type="entry name" value="Doc"/>
    <property type="match status" value="1"/>
</dbReference>
<dbReference type="Proteomes" id="UP000034160">
    <property type="component" value="Unassembled WGS sequence"/>
</dbReference>
<feature type="domain" description="Fido" evidence="1">
    <location>
        <begin position="4"/>
        <end position="122"/>
    </location>
</feature>
<proteinExistence type="predicted"/>
<dbReference type="EMBL" id="LCCN01000001">
    <property type="protein sequence ID" value="KKS33298.1"/>
    <property type="molecule type" value="Genomic_DNA"/>
</dbReference>
<dbReference type="STRING" id="1618356.UU93_C0001G0129"/>
<dbReference type="SUPFAM" id="SSF140931">
    <property type="entry name" value="Fic-like"/>
    <property type="match status" value="1"/>
</dbReference>
<organism evidence="2 3">
    <name type="scientific">Candidatus Amesbacteria bacterium GW2011_GWA2_42_12</name>
    <dbReference type="NCBI Taxonomy" id="1618356"/>
    <lineage>
        <taxon>Bacteria</taxon>
        <taxon>Candidatus Amesiibacteriota</taxon>
    </lineage>
</organism>
<reference evidence="2 3" key="1">
    <citation type="journal article" date="2015" name="Nature">
        <title>rRNA introns, odd ribosomes, and small enigmatic genomes across a large radiation of phyla.</title>
        <authorList>
            <person name="Brown C.T."/>
            <person name="Hug L.A."/>
            <person name="Thomas B.C."/>
            <person name="Sharon I."/>
            <person name="Castelle C.J."/>
            <person name="Singh A."/>
            <person name="Wilkins M.J."/>
            <person name="Williams K.H."/>
            <person name="Banfield J.F."/>
        </authorList>
    </citation>
    <scope>NUCLEOTIDE SEQUENCE [LARGE SCALE GENOMIC DNA]</scope>
</reference>
<dbReference type="Gene3D" id="1.20.120.1870">
    <property type="entry name" value="Fic/DOC protein, Fido domain"/>
    <property type="match status" value="1"/>
</dbReference>
<dbReference type="PANTHER" id="PTHR39426">
    <property type="entry name" value="HOMOLOGY TO DEATH-ON-CURING PROTEIN OF PHAGE P1"/>
    <property type="match status" value="1"/>
</dbReference>
<name>A0A0G1B720_9BACT</name>
<evidence type="ECO:0000313" key="2">
    <source>
        <dbReference type="EMBL" id="KKS33298.1"/>
    </source>
</evidence>
<gene>
    <name evidence="2" type="ORF">UU93_C0001G0129</name>
</gene>
<dbReference type="PANTHER" id="PTHR39426:SF1">
    <property type="entry name" value="HOMOLOGY TO DEATH-ON-CURING PROTEIN OF PHAGE P1"/>
    <property type="match status" value="1"/>
</dbReference>
<dbReference type="NCBIfam" id="TIGR01550">
    <property type="entry name" value="DOC_P1"/>
    <property type="match status" value="1"/>
</dbReference>
<accession>A0A0G1B720</accession>
<dbReference type="InterPro" id="IPR036597">
    <property type="entry name" value="Fido-like_dom_sf"/>
</dbReference>
<dbReference type="PROSITE" id="PS51459">
    <property type="entry name" value="FIDO"/>
    <property type="match status" value="1"/>
</dbReference>
<dbReference type="PATRIC" id="fig|1618356.3.peg.131"/>
<dbReference type="InterPro" id="IPR003812">
    <property type="entry name" value="Fido"/>
</dbReference>
<sequence>MIIFTPKQVLAVHERAIQKYGGSSGIRDTGMFQSAINRPFATFDGQDLYPDIYLKAGALIQSIVKNHPFIDGNKRTAFITTYNFLALNGIKITAGEKQIVKFMVSVANQNLSVDEISSWLKSHSRSL</sequence>
<dbReference type="Pfam" id="PF02661">
    <property type="entry name" value="Fic"/>
    <property type="match status" value="1"/>
</dbReference>
<dbReference type="AlphaFoldDB" id="A0A0G1B720"/>
<protein>
    <submittedName>
        <fullName evidence="2">Death-on-curing family protein</fullName>
    </submittedName>
</protein>